<evidence type="ECO:0000313" key="8">
    <source>
        <dbReference type="EMBL" id="CAB4548187.1"/>
    </source>
</evidence>
<keyword evidence="5 6" id="KW-0472">Membrane</keyword>
<evidence type="ECO:0000256" key="1">
    <source>
        <dbReference type="ARBA" id="ARBA00004651"/>
    </source>
</evidence>
<dbReference type="InterPro" id="IPR000731">
    <property type="entry name" value="SSD"/>
</dbReference>
<evidence type="ECO:0000256" key="6">
    <source>
        <dbReference type="SAM" id="Phobius"/>
    </source>
</evidence>
<name>A0A6J6CAQ1_9ZZZZ</name>
<comment type="subcellular location">
    <subcellularLocation>
        <location evidence="1">Cell membrane</location>
        <topology evidence="1">Multi-pass membrane protein</topology>
    </subcellularLocation>
</comment>
<evidence type="ECO:0000256" key="2">
    <source>
        <dbReference type="ARBA" id="ARBA00022475"/>
    </source>
</evidence>
<dbReference type="InterPro" id="IPR050545">
    <property type="entry name" value="Mycobact_MmpL"/>
</dbReference>
<keyword evidence="4 6" id="KW-1133">Transmembrane helix</keyword>
<organism evidence="8">
    <name type="scientific">freshwater metagenome</name>
    <dbReference type="NCBI Taxonomy" id="449393"/>
    <lineage>
        <taxon>unclassified sequences</taxon>
        <taxon>metagenomes</taxon>
        <taxon>ecological metagenomes</taxon>
    </lineage>
</organism>
<feature type="transmembrane region" description="Helical" evidence="6">
    <location>
        <begin position="306"/>
        <end position="333"/>
    </location>
</feature>
<feature type="transmembrane region" description="Helical" evidence="6">
    <location>
        <begin position="513"/>
        <end position="531"/>
    </location>
</feature>
<feature type="transmembrane region" description="Helical" evidence="6">
    <location>
        <begin position="630"/>
        <end position="649"/>
    </location>
</feature>
<protein>
    <submittedName>
        <fullName evidence="8">Unannotated protein</fullName>
    </submittedName>
</protein>
<evidence type="ECO:0000256" key="3">
    <source>
        <dbReference type="ARBA" id="ARBA00022692"/>
    </source>
</evidence>
<dbReference type="Gene3D" id="1.20.1640.10">
    <property type="entry name" value="Multidrug efflux transporter AcrB transmembrane domain"/>
    <property type="match status" value="2"/>
</dbReference>
<evidence type="ECO:0000256" key="4">
    <source>
        <dbReference type="ARBA" id="ARBA00022989"/>
    </source>
</evidence>
<accession>A0A6J6CAQ1</accession>
<feature type="transmembrane region" description="Helical" evidence="6">
    <location>
        <begin position="281"/>
        <end position="300"/>
    </location>
</feature>
<feature type="transmembrane region" description="Helical" evidence="6">
    <location>
        <begin position="366"/>
        <end position="387"/>
    </location>
</feature>
<sequence>MFEKLGRLVARRSKIVLVISLLTLITAGAVGFQAFGKLDGGGYNDPKSESSRAFEYLKTDFKVKDPAVLLVIDSPNTTADDPTVRESVTSIANEISAVTGVTNLVSYWSTGAPQLLSADRKAGYLFVYSNDESFDGLSNVAKLVEDRIGSEYKGLSIYYTGTGAVGDAINTKISEDLKKSESIAIPLTFLLLLFVFGGLIASGMPLVVGISAILGSFFIIYLLTLITDVSIYAMNLITGLGLGLGIDYSLLIVNRFREEFHQGKSIHDAVIRTVATAGRTVFFSGLTVLVTLASLLLFPLNFLKSFGYAGIAVVALAVIGALIPLPATLALLGKRIDSFAIRKSSITPKEDGRWADLARFVMRKPLTITILTLIILGILAAPIRNIAFGQTDVTVLPKTHPVAMTSKLIDERFPGREATPVEFLFIDGEKSLSVQEIEAYKNKVKAVPGIIEVTANTSANGIIKFQAIHKMSPRTSDAQTLITQIREIAAPKGLLIGGVAADYTDTQNGIARALPWALGWVFVSVLILLFAFTGSIILPIKAILLNVLSLSATLGVITWIFIEGNLAKFFGDFTITGTVDTGMIILMLLTTFGLSMDYEVFLLSRIKEEYDRRGDNTEAVAYGLQKSARIVTAAAMILSVVFAAFVLSGVTSIKILGLGVAFAILLDATVVRALLVPALMRLFGKSNWWAPAALKRFSISH</sequence>
<feature type="transmembrane region" description="Helical" evidence="6">
    <location>
        <begin position="232"/>
        <end position="253"/>
    </location>
</feature>
<proteinExistence type="predicted"/>
<gene>
    <name evidence="8" type="ORF">UFOPK1506_00262</name>
</gene>
<dbReference type="AlphaFoldDB" id="A0A6J6CAQ1"/>
<evidence type="ECO:0000259" key="7">
    <source>
        <dbReference type="PROSITE" id="PS50156"/>
    </source>
</evidence>
<feature type="transmembrane region" description="Helical" evidence="6">
    <location>
        <begin position="206"/>
        <end position="226"/>
    </location>
</feature>
<dbReference type="PROSITE" id="PS50156">
    <property type="entry name" value="SSD"/>
    <property type="match status" value="1"/>
</dbReference>
<feature type="transmembrane region" description="Helical" evidence="6">
    <location>
        <begin position="655"/>
        <end position="675"/>
    </location>
</feature>
<keyword evidence="2" id="KW-1003">Cell membrane</keyword>
<keyword evidence="3 6" id="KW-0812">Transmembrane</keyword>
<feature type="transmembrane region" description="Helical" evidence="6">
    <location>
        <begin position="582"/>
        <end position="603"/>
    </location>
</feature>
<reference evidence="8" key="1">
    <citation type="submission" date="2020-05" db="EMBL/GenBank/DDBJ databases">
        <authorList>
            <person name="Chiriac C."/>
            <person name="Salcher M."/>
            <person name="Ghai R."/>
            <person name="Kavagutti S V."/>
        </authorList>
    </citation>
    <scope>NUCLEOTIDE SEQUENCE</scope>
</reference>
<evidence type="ECO:0000256" key="5">
    <source>
        <dbReference type="ARBA" id="ARBA00023136"/>
    </source>
</evidence>
<feature type="domain" description="SSD" evidence="7">
    <location>
        <begin position="206"/>
        <end position="331"/>
    </location>
</feature>
<dbReference type="InterPro" id="IPR004869">
    <property type="entry name" value="MMPL_dom"/>
</dbReference>
<dbReference type="SUPFAM" id="SSF82866">
    <property type="entry name" value="Multidrug efflux transporter AcrB transmembrane domain"/>
    <property type="match status" value="2"/>
</dbReference>
<dbReference type="Pfam" id="PF03176">
    <property type="entry name" value="MMPL"/>
    <property type="match status" value="2"/>
</dbReference>
<feature type="transmembrane region" description="Helical" evidence="6">
    <location>
        <begin position="183"/>
        <end position="201"/>
    </location>
</feature>
<dbReference type="PANTHER" id="PTHR33406:SF11">
    <property type="entry name" value="MEMBRANE PROTEIN SCO6666-RELATED"/>
    <property type="match status" value="1"/>
</dbReference>
<dbReference type="PANTHER" id="PTHR33406">
    <property type="entry name" value="MEMBRANE PROTEIN MJ1562-RELATED"/>
    <property type="match status" value="1"/>
</dbReference>
<dbReference type="GO" id="GO:0005886">
    <property type="term" value="C:plasma membrane"/>
    <property type="evidence" value="ECO:0007669"/>
    <property type="project" value="UniProtKB-SubCell"/>
</dbReference>
<feature type="transmembrane region" description="Helical" evidence="6">
    <location>
        <begin position="543"/>
        <end position="562"/>
    </location>
</feature>
<dbReference type="EMBL" id="CAEZSV010000028">
    <property type="protein sequence ID" value="CAB4548187.1"/>
    <property type="molecule type" value="Genomic_DNA"/>
</dbReference>